<evidence type="ECO:0000313" key="1">
    <source>
        <dbReference type="EMBL" id="GFT78313.1"/>
    </source>
</evidence>
<dbReference type="AlphaFoldDB" id="A0A8X6PM31"/>
<accession>A0A8X6PM31</accession>
<gene>
    <name evidence="1" type="ORF">NPIL_131771</name>
</gene>
<organism evidence="1 2">
    <name type="scientific">Nephila pilipes</name>
    <name type="common">Giant wood spider</name>
    <name type="synonym">Nephila maculata</name>
    <dbReference type="NCBI Taxonomy" id="299642"/>
    <lineage>
        <taxon>Eukaryota</taxon>
        <taxon>Metazoa</taxon>
        <taxon>Ecdysozoa</taxon>
        <taxon>Arthropoda</taxon>
        <taxon>Chelicerata</taxon>
        <taxon>Arachnida</taxon>
        <taxon>Araneae</taxon>
        <taxon>Araneomorphae</taxon>
        <taxon>Entelegynae</taxon>
        <taxon>Araneoidea</taxon>
        <taxon>Nephilidae</taxon>
        <taxon>Nephila</taxon>
    </lineage>
</organism>
<reference evidence="1" key="1">
    <citation type="submission" date="2020-08" db="EMBL/GenBank/DDBJ databases">
        <title>Multicomponent nature underlies the extraordinary mechanical properties of spider dragline silk.</title>
        <authorList>
            <person name="Kono N."/>
            <person name="Nakamura H."/>
            <person name="Mori M."/>
            <person name="Yoshida Y."/>
            <person name="Ohtoshi R."/>
            <person name="Malay A.D."/>
            <person name="Moran D.A.P."/>
            <person name="Tomita M."/>
            <person name="Numata K."/>
            <person name="Arakawa K."/>
        </authorList>
    </citation>
    <scope>NUCLEOTIDE SEQUENCE</scope>
</reference>
<sequence>MIIRNNKMAFSPSCTISCLNVARDGTGHNGRSTSGVLLVRSLKALRNFNDSWRLGRHPRDRKYVLVIPIRESAIPDDTSDTLRPLSRQTLLVS</sequence>
<comment type="caution">
    <text evidence="1">The sequence shown here is derived from an EMBL/GenBank/DDBJ whole genome shotgun (WGS) entry which is preliminary data.</text>
</comment>
<keyword evidence="2" id="KW-1185">Reference proteome</keyword>
<name>A0A8X6PM31_NEPPI</name>
<evidence type="ECO:0000313" key="2">
    <source>
        <dbReference type="Proteomes" id="UP000887013"/>
    </source>
</evidence>
<proteinExistence type="predicted"/>
<dbReference type="Proteomes" id="UP000887013">
    <property type="component" value="Unassembled WGS sequence"/>
</dbReference>
<protein>
    <submittedName>
        <fullName evidence="1">Uncharacterized protein</fullName>
    </submittedName>
</protein>
<dbReference type="EMBL" id="BMAW01118156">
    <property type="protein sequence ID" value="GFT78313.1"/>
    <property type="molecule type" value="Genomic_DNA"/>
</dbReference>